<dbReference type="Proteomes" id="UP000275267">
    <property type="component" value="Unassembled WGS sequence"/>
</dbReference>
<dbReference type="Gene3D" id="3.30.559.10">
    <property type="entry name" value="Chloramphenicol acetyltransferase-like domain"/>
    <property type="match status" value="2"/>
</dbReference>
<sequence length="503" mass="53326">MNSSSPWRNEGVLKAHQPPKKKVTVMEGSASACHGVRVVSRRLVRPSPASNPGCGATSPEPETVHLTPWDLQMLTVDHIQKGVLLPKPPGPGGGGGGYQLVERLASSFARALARFHPFAGRLAVEKTRGRSGDDGTVTVSLRCTGDGAEFVHAVAAGVTVADVAGPLHVPRVVWSFFPLDGLVGADAAAGSRAWPVLAAQVTELADGVFVAMSLNHGVADGTAFWHLFNTWSRISRSMGGAGEHDDCAISVPPPVFERWFPDSCPVPVLLPFGKLEQIVRRFDGAPVEECFLAFPAESVRELKARANAEAAGPSISSLLSVLAHVWRAVTRARRLPRQQETSYTVLVGCRGRVRRVPQAYAGNAVVRCAARATAGEVLSNGLGWAASLLSRAVASLDETALVDSAARWHRDPRFAYLAGWWHPAVVVTGNSPRFDVFGNDFGWGRPVAVRSGGANKVDGRATVYEGIDGGGSMGMEVCLAPEALARLVADDGFMSAVTTTGRR</sequence>
<dbReference type="STRING" id="4540.A0A3L6RMD0"/>
<keyword evidence="1" id="KW-0808">Transferase</keyword>
<proteinExistence type="predicted"/>
<evidence type="ECO:0000313" key="3">
    <source>
        <dbReference type="EMBL" id="RLN05051.1"/>
    </source>
</evidence>
<dbReference type="AlphaFoldDB" id="A0A3L6RMD0"/>
<reference evidence="4" key="1">
    <citation type="journal article" date="2019" name="Nat. Commun.">
        <title>The genome of broomcorn millet.</title>
        <authorList>
            <person name="Zou C."/>
            <person name="Miki D."/>
            <person name="Li D."/>
            <person name="Tang Q."/>
            <person name="Xiao L."/>
            <person name="Rajput S."/>
            <person name="Deng P."/>
            <person name="Jia W."/>
            <person name="Huang R."/>
            <person name="Zhang M."/>
            <person name="Sun Y."/>
            <person name="Hu J."/>
            <person name="Fu X."/>
            <person name="Schnable P.S."/>
            <person name="Li F."/>
            <person name="Zhang H."/>
            <person name="Feng B."/>
            <person name="Zhu X."/>
            <person name="Liu R."/>
            <person name="Schnable J.C."/>
            <person name="Zhu J.-K."/>
            <person name="Zhang H."/>
        </authorList>
    </citation>
    <scope>NUCLEOTIDE SEQUENCE [LARGE SCALE GENOMIC DNA]</scope>
</reference>
<dbReference type="InterPro" id="IPR051283">
    <property type="entry name" value="Sec_Metabolite_Acyltrans"/>
</dbReference>
<dbReference type="OrthoDB" id="444127at2759"/>
<dbReference type="GO" id="GO:0016747">
    <property type="term" value="F:acyltransferase activity, transferring groups other than amino-acyl groups"/>
    <property type="evidence" value="ECO:0007669"/>
    <property type="project" value="UniProtKB-ARBA"/>
</dbReference>
<keyword evidence="4" id="KW-1185">Reference proteome</keyword>
<gene>
    <name evidence="3" type="ORF">C2845_PM13G00870</name>
</gene>
<dbReference type="Pfam" id="PF02458">
    <property type="entry name" value="Transferase"/>
    <property type="match status" value="1"/>
</dbReference>
<dbReference type="PANTHER" id="PTHR31896">
    <property type="entry name" value="FAMILY REGULATORY PROTEIN, PUTATIVE (AFU_ORTHOLOGUE AFUA_3G14730)-RELATED"/>
    <property type="match status" value="1"/>
</dbReference>
<name>A0A3L6RMD0_PANMI</name>
<dbReference type="PANTHER" id="PTHR31896:SF43">
    <property type="entry name" value="PROTEIN ENHANCED PSEUDOMONAS SUSCEPTIBILITY 1"/>
    <property type="match status" value="1"/>
</dbReference>
<dbReference type="EMBL" id="PQIB02000008">
    <property type="protein sequence ID" value="RLN05051.1"/>
    <property type="molecule type" value="Genomic_DNA"/>
</dbReference>
<protein>
    <submittedName>
        <fullName evidence="3">Acetyltransferase</fullName>
    </submittedName>
</protein>
<dbReference type="InterPro" id="IPR023213">
    <property type="entry name" value="CAT-like_dom_sf"/>
</dbReference>
<evidence type="ECO:0000256" key="1">
    <source>
        <dbReference type="ARBA" id="ARBA00022679"/>
    </source>
</evidence>
<feature type="region of interest" description="Disordered" evidence="2">
    <location>
        <begin position="1"/>
        <end position="22"/>
    </location>
</feature>
<evidence type="ECO:0000313" key="4">
    <source>
        <dbReference type="Proteomes" id="UP000275267"/>
    </source>
</evidence>
<evidence type="ECO:0000256" key="2">
    <source>
        <dbReference type="SAM" id="MobiDB-lite"/>
    </source>
</evidence>
<comment type="caution">
    <text evidence="3">The sequence shown here is derived from an EMBL/GenBank/DDBJ whole genome shotgun (WGS) entry which is preliminary data.</text>
</comment>
<accession>A0A3L6RMD0</accession>
<organism evidence="3 4">
    <name type="scientific">Panicum miliaceum</name>
    <name type="common">Proso millet</name>
    <name type="synonym">Broomcorn millet</name>
    <dbReference type="NCBI Taxonomy" id="4540"/>
    <lineage>
        <taxon>Eukaryota</taxon>
        <taxon>Viridiplantae</taxon>
        <taxon>Streptophyta</taxon>
        <taxon>Embryophyta</taxon>
        <taxon>Tracheophyta</taxon>
        <taxon>Spermatophyta</taxon>
        <taxon>Magnoliopsida</taxon>
        <taxon>Liliopsida</taxon>
        <taxon>Poales</taxon>
        <taxon>Poaceae</taxon>
        <taxon>PACMAD clade</taxon>
        <taxon>Panicoideae</taxon>
        <taxon>Panicodae</taxon>
        <taxon>Paniceae</taxon>
        <taxon>Panicinae</taxon>
        <taxon>Panicum</taxon>
        <taxon>Panicum sect. Panicum</taxon>
    </lineage>
</organism>